<dbReference type="InterPro" id="IPR016024">
    <property type="entry name" value="ARM-type_fold"/>
</dbReference>
<dbReference type="PANTHER" id="PTHR15430:SF1">
    <property type="entry name" value="GLOMULIN"/>
    <property type="match status" value="1"/>
</dbReference>
<dbReference type="InterPro" id="IPR019516">
    <property type="entry name" value="Glomulin/ALF4"/>
</dbReference>
<name>A0AAP0WX53_LIQFO</name>
<gene>
    <name evidence="1" type="ORF">L1049_012911</name>
</gene>
<sequence>MSVERPDALPVSEPSSSNPLLIRLHETLISCSKSIESGDFRQSDTLVSELVSLLNSISDSVVLDPDNEDSKKNAFEVLSEIHRYICSSSLDQAVVDALSFELPKAVAKFAGVSNKCLEIVDSVIDWLITACNPRDMLSILCEALDSPSMMFKFPSYFAPLLRGLSKVFLSIQRRHFEQVKVAVPVILNVLKAVSSESEDEDSDSEDLFDRAIGIANSIKAVCIKLEGRVNKSLRALLGLFVLQIMALFSISVKEKVSSCLPLVLQLSQFLPYCGLSYLGSIIGCDVDTIFSVVLAEGGDDYVSHFSYVKHGASLAVIWGHISNEVVQAAEEDLSIVKDELRSNQAKRWQAVGMLKHIFSCVNLSWELKKYAIDFLLCITDGNISQKCNDEPMDCSSYIPNLFTALQAVQMVIMYTSDAVLRRNAFDAFKRVLADIPTSSRFDIIKALITNSSSPSMTAILLDLVKEEMRKEIFQKAESKSCQSASCWSTGVLEFVELVLRPPKGGPPFPS</sequence>
<proteinExistence type="predicted"/>
<organism evidence="1 2">
    <name type="scientific">Liquidambar formosana</name>
    <name type="common">Formosan gum</name>
    <dbReference type="NCBI Taxonomy" id="63359"/>
    <lineage>
        <taxon>Eukaryota</taxon>
        <taxon>Viridiplantae</taxon>
        <taxon>Streptophyta</taxon>
        <taxon>Embryophyta</taxon>
        <taxon>Tracheophyta</taxon>
        <taxon>Spermatophyta</taxon>
        <taxon>Magnoliopsida</taxon>
        <taxon>eudicotyledons</taxon>
        <taxon>Gunneridae</taxon>
        <taxon>Pentapetalae</taxon>
        <taxon>Saxifragales</taxon>
        <taxon>Altingiaceae</taxon>
        <taxon>Liquidambar</taxon>
    </lineage>
</organism>
<evidence type="ECO:0000313" key="2">
    <source>
        <dbReference type="Proteomes" id="UP001415857"/>
    </source>
</evidence>
<dbReference type="Pfam" id="PF08568">
    <property type="entry name" value="Kinetochor_Ybp2"/>
    <property type="match status" value="2"/>
</dbReference>
<dbReference type="GO" id="GO:0055105">
    <property type="term" value="F:ubiquitin-protein transferase inhibitor activity"/>
    <property type="evidence" value="ECO:0007669"/>
    <property type="project" value="TreeGrafter"/>
</dbReference>
<dbReference type="InterPro" id="IPR013877">
    <property type="entry name" value="YAP-bd/ALF4/Glomulin"/>
</dbReference>
<dbReference type="GO" id="GO:0005737">
    <property type="term" value="C:cytoplasm"/>
    <property type="evidence" value="ECO:0007669"/>
    <property type="project" value="TreeGrafter"/>
</dbReference>
<keyword evidence="2" id="KW-1185">Reference proteome</keyword>
<accession>A0AAP0WX53</accession>
<evidence type="ECO:0000313" key="1">
    <source>
        <dbReference type="EMBL" id="KAK9279233.1"/>
    </source>
</evidence>
<comment type="caution">
    <text evidence="1">The sequence shown here is derived from an EMBL/GenBank/DDBJ whole genome shotgun (WGS) entry which is preliminary data.</text>
</comment>
<evidence type="ECO:0008006" key="3">
    <source>
        <dbReference type="Google" id="ProtNLM"/>
    </source>
</evidence>
<dbReference type="SUPFAM" id="SSF48371">
    <property type="entry name" value="ARM repeat"/>
    <property type="match status" value="1"/>
</dbReference>
<dbReference type="PANTHER" id="PTHR15430">
    <property type="entry name" value="GLOMULIN"/>
    <property type="match status" value="1"/>
</dbReference>
<dbReference type="Proteomes" id="UP001415857">
    <property type="component" value="Unassembled WGS sequence"/>
</dbReference>
<protein>
    <recommendedName>
        <fullName evidence="3">Aberrant root formation protein 4</fullName>
    </recommendedName>
</protein>
<reference evidence="1 2" key="1">
    <citation type="journal article" date="2024" name="Plant J.">
        <title>Genome sequences and population genomics reveal climatic adaptation and genomic divergence between two closely related sweetgum species.</title>
        <authorList>
            <person name="Xu W.Q."/>
            <person name="Ren C.Q."/>
            <person name="Zhang X.Y."/>
            <person name="Comes H.P."/>
            <person name="Liu X.H."/>
            <person name="Li Y.G."/>
            <person name="Kettle C.J."/>
            <person name="Jalonen R."/>
            <person name="Gaisberger H."/>
            <person name="Ma Y.Z."/>
            <person name="Qiu Y.X."/>
        </authorList>
    </citation>
    <scope>NUCLEOTIDE SEQUENCE [LARGE SCALE GENOMIC DNA]</scope>
    <source>
        <strain evidence="1">Hangzhou</strain>
    </source>
</reference>
<dbReference type="AlphaFoldDB" id="A0AAP0WX53"/>
<dbReference type="EMBL" id="JBBPBK010000008">
    <property type="protein sequence ID" value="KAK9279233.1"/>
    <property type="molecule type" value="Genomic_DNA"/>
</dbReference>